<name>A0A345P8Y4_9GAMM</name>
<evidence type="ECO:0000313" key="2">
    <source>
        <dbReference type="EMBL" id="AXI03743.1"/>
    </source>
</evidence>
<keyword evidence="3" id="KW-1185">Reference proteome</keyword>
<keyword evidence="1" id="KW-1133">Transmembrane helix</keyword>
<gene>
    <name evidence="2" type="ORF">HYN46_13410</name>
</gene>
<evidence type="ECO:0000256" key="1">
    <source>
        <dbReference type="SAM" id="Phobius"/>
    </source>
</evidence>
<dbReference type="RefSeq" id="WP_114899851.1">
    <property type="nucleotide sequence ID" value="NZ_CP031222.1"/>
</dbReference>
<dbReference type="OrthoDB" id="963535at2"/>
<sequence length="109" mass="11646">MPISHAVSYFFAGAFLTNSIPHLVSGVMGRPFQTPFATPRGEGLSSSTMNVWWGFFNLAVGYVLISRVGNFDLKATSDALLLGTGGLSIALYLARHFGRFNGGNLSQSS</sequence>
<protein>
    <submittedName>
        <fullName evidence="2">Uncharacterized protein</fullName>
    </submittedName>
</protein>
<organism evidence="2 3">
    <name type="scientific">Aquirhabdus parva</name>
    <dbReference type="NCBI Taxonomy" id="2283318"/>
    <lineage>
        <taxon>Bacteria</taxon>
        <taxon>Pseudomonadati</taxon>
        <taxon>Pseudomonadota</taxon>
        <taxon>Gammaproteobacteria</taxon>
        <taxon>Moraxellales</taxon>
        <taxon>Moraxellaceae</taxon>
        <taxon>Aquirhabdus</taxon>
    </lineage>
</organism>
<dbReference type="KEGG" id="mbah:HYN46_13410"/>
<evidence type="ECO:0000313" key="3">
    <source>
        <dbReference type="Proteomes" id="UP000253940"/>
    </source>
</evidence>
<dbReference type="AlphaFoldDB" id="A0A345P8Y4"/>
<accession>A0A345P8Y4</accession>
<keyword evidence="1" id="KW-0472">Membrane</keyword>
<dbReference type="Proteomes" id="UP000253940">
    <property type="component" value="Chromosome"/>
</dbReference>
<dbReference type="EMBL" id="CP031222">
    <property type="protein sequence ID" value="AXI03743.1"/>
    <property type="molecule type" value="Genomic_DNA"/>
</dbReference>
<feature type="transmembrane region" description="Helical" evidence="1">
    <location>
        <begin position="80"/>
        <end position="98"/>
    </location>
</feature>
<reference evidence="2 3" key="1">
    <citation type="submission" date="2018-07" db="EMBL/GenBank/DDBJ databases">
        <title>Genome sequencing of Moraxellaceae gen. HYN0046.</title>
        <authorList>
            <person name="Kim M."/>
            <person name="Yi H."/>
        </authorList>
    </citation>
    <scope>NUCLEOTIDE SEQUENCE [LARGE SCALE GENOMIC DNA]</scope>
    <source>
        <strain evidence="2 3">HYN0046</strain>
    </source>
</reference>
<keyword evidence="1" id="KW-0812">Transmembrane</keyword>
<proteinExistence type="predicted"/>
<feature type="transmembrane region" description="Helical" evidence="1">
    <location>
        <begin position="50"/>
        <end position="68"/>
    </location>
</feature>